<comment type="similarity">
    <text evidence="1">Belongs to the peptidase S1C family.</text>
</comment>
<organism evidence="5 6">
    <name type="scientific">Rhodonellum ikkaensis</name>
    <dbReference type="NCBI Taxonomy" id="336829"/>
    <lineage>
        <taxon>Bacteria</taxon>
        <taxon>Pseudomonadati</taxon>
        <taxon>Bacteroidota</taxon>
        <taxon>Cytophagia</taxon>
        <taxon>Cytophagales</taxon>
        <taxon>Cytophagaceae</taxon>
        <taxon>Rhodonellum</taxon>
    </lineage>
</organism>
<dbReference type="Gene3D" id="2.30.42.10">
    <property type="match status" value="1"/>
</dbReference>
<dbReference type="InterPro" id="IPR009003">
    <property type="entry name" value="Peptidase_S1_PA"/>
</dbReference>
<dbReference type="GO" id="GO:0006508">
    <property type="term" value="P:proteolysis"/>
    <property type="evidence" value="ECO:0007669"/>
    <property type="project" value="UniProtKB-KW"/>
</dbReference>
<keyword evidence="3" id="KW-0378">Hydrolase</keyword>
<dbReference type="Pfam" id="PF13180">
    <property type="entry name" value="PDZ_2"/>
    <property type="match status" value="1"/>
</dbReference>
<dbReference type="PANTHER" id="PTHR22939">
    <property type="entry name" value="SERINE PROTEASE FAMILY S1C HTRA-RELATED"/>
    <property type="match status" value="1"/>
</dbReference>
<dbReference type="PANTHER" id="PTHR22939:SF129">
    <property type="entry name" value="SERINE PROTEASE HTRA2, MITOCHONDRIAL"/>
    <property type="match status" value="1"/>
</dbReference>
<dbReference type="InterPro" id="IPR001940">
    <property type="entry name" value="Peptidase_S1C"/>
</dbReference>
<dbReference type="SUPFAM" id="SSF50494">
    <property type="entry name" value="Trypsin-like serine proteases"/>
    <property type="match status" value="1"/>
</dbReference>
<dbReference type="RefSeq" id="WP_019599941.1">
    <property type="nucleotide sequence ID" value="NZ_FNQC01000017.1"/>
</dbReference>
<evidence type="ECO:0000256" key="2">
    <source>
        <dbReference type="ARBA" id="ARBA00022670"/>
    </source>
</evidence>
<dbReference type="PROSITE" id="PS50106">
    <property type="entry name" value="PDZ"/>
    <property type="match status" value="1"/>
</dbReference>
<dbReference type="SUPFAM" id="SSF50156">
    <property type="entry name" value="PDZ domain-like"/>
    <property type="match status" value="1"/>
</dbReference>
<dbReference type="SMART" id="SM00228">
    <property type="entry name" value="PDZ"/>
    <property type="match status" value="1"/>
</dbReference>
<evidence type="ECO:0000256" key="1">
    <source>
        <dbReference type="ARBA" id="ARBA00010541"/>
    </source>
</evidence>
<keyword evidence="6" id="KW-1185">Reference proteome</keyword>
<dbReference type="PRINTS" id="PR00834">
    <property type="entry name" value="PROTEASES2C"/>
</dbReference>
<keyword evidence="2 5" id="KW-0645">Protease</keyword>
<evidence type="ECO:0000313" key="5">
    <source>
        <dbReference type="EMBL" id="SDZ48872.1"/>
    </source>
</evidence>
<accession>A0A1H3TF26</accession>
<dbReference type="EMBL" id="FNQC01000017">
    <property type="protein sequence ID" value="SDZ48872.1"/>
    <property type="molecule type" value="Genomic_DNA"/>
</dbReference>
<reference evidence="5 6" key="1">
    <citation type="submission" date="2016-10" db="EMBL/GenBank/DDBJ databases">
        <authorList>
            <person name="Varghese N."/>
            <person name="Submissions S."/>
        </authorList>
    </citation>
    <scope>NUCLEOTIDE SEQUENCE [LARGE SCALE GENOMIC DNA]</scope>
    <source>
        <strain evidence="5 6">DSM 17997</strain>
    </source>
</reference>
<dbReference type="Pfam" id="PF13365">
    <property type="entry name" value="Trypsin_2"/>
    <property type="match status" value="1"/>
</dbReference>
<dbReference type="InterPro" id="IPR036034">
    <property type="entry name" value="PDZ_sf"/>
</dbReference>
<dbReference type="InterPro" id="IPR001478">
    <property type="entry name" value="PDZ"/>
</dbReference>
<proteinExistence type="inferred from homology"/>
<evidence type="ECO:0000259" key="4">
    <source>
        <dbReference type="PROSITE" id="PS50106"/>
    </source>
</evidence>
<sequence>MNNKQFFLGIILASLIGGVIALAGASYLAKQNSATNFTDKQNTSLVNWLADDKFSIPDGINFVASAEMVTPAVVHVKSSISVTQETQRGRDPFEEFFGFPSPERSPQSREGMSSGSGVIISEDGYIVTNNHVIQNATKVDISLEDNTRYTARVIGTDPTTDLALLKIEAKGLTFIKFGDSDITRIGEWVLAVGNPFDLTSTVTAGIISAKARNIGILRNPDNNLQIESFLQTDAVVNPGNSGGALVNLAGELIGINTAIASRTGTFNGYAFAIPSSIVKKVMDDLLEFGTVQRGLLGVQIQDISPELEEYLNEKISVSRGVYVMDVNEGSGGKEAGLQKGDVIVGIDGTTTFNVAKLQEMVARKRPGDKVEVKYLRNGKEFTANALLKNLSGDTKIVKKELPKVATFAGITFEDVNQSLKTRLKLEGGATIITLNNETWKKSGAKTGFVITSVIGADGRYKITGADDLISVLNNNKGQEVVVLGRYPNGQEYYFEVILE</sequence>
<dbReference type="Proteomes" id="UP000199663">
    <property type="component" value="Unassembled WGS sequence"/>
</dbReference>
<protein>
    <submittedName>
        <fullName evidence="5">Do/DeqQ family serine protease</fullName>
    </submittedName>
</protein>
<evidence type="ECO:0000256" key="3">
    <source>
        <dbReference type="ARBA" id="ARBA00022801"/>
    </source>
</evidence>
<dbReference type="GO" id="GO:0008233">
    <property type="term" value="F:peptidase activity"/>
    <property type="evidence" value="ECO:0007669"/>
    <property type="project" value="UniProtKB-KW"/>
</dbReference>
<name>A0A1H3TF26_9BACT</name>
<feature type="domain" description="PDZ" evidence="4">
    <location>
        <begin position="285"/>
        <end position="378"/>
    </location>
</feature>
<comment type="caution">
    <text evidence="5">The sequence shown here is derived from an EMBL/GenBank/DDBJ whole genome shotgun (WGS) entry which is preliminary data.</text>
</comment>
<evidence type="ECO:0000313" key="6">
    <source>
        <dbReference type="Proteomes" id="UP000199663"/>
    </source>
</evidence>
<dbReference type="Gene3D" id="2.40.10.120">
    <property type="match status" value="1"/>
</dbReference>
<gene>
    <name evidence="5" type="ORF">SAMN05444412_11733</name>
</gene>